<dbReference type="AlphaFoldDB" id="A0A6A5TJ57"/>
<name>A0A6A5TJ57_9PLEO</name>
<keyword evidence="2" id="KW-1185">Reference proteome</keyword>
<sequence>MTIDDCPSGYNTQLTYHVLHVHVRQAQKHVSRVRSPYLALRYMHNVHTIYLQYGKSRRCLKLAELFKRCPCSLVQPPLSTRQQTKLLEYRKDLIKQQALHASAVPLIHVCVCDLPTANHPSSHLSTSIHFPMQRHGKHPPSQQPPLYHGSIARWQNLNRSTLNVHRSPMCNQHPIQFP</sequence>
<reference evidence="1" key="1">
    <citation type="journal article" date="2020" name="Stud. Mycol.">
        <title>101 Dothideomycetes genomes: a test case for predicting lifestyles and emergence of pathogens.</title>
        <authorList>
            <person name="Haridas S."/>
            <person name="Albert R."/>
            <person name="Binder M."/>
            <person name="Bloem J."/>
            <person name="Labutti K."/>
            <person name="Salamov A."/>
            <person name="Andreopoulos B."/>
            <person name="Baker S."/>
            <person name="Barry K."/>
            <person name="Bills G."/>
            <person name="Bluhm B."/>
            <person name="Cannon C."/>
            <person name="Castanera R."/>
            <person name="Culley D."/>
            <person name="Daum C."/>
            <person name="Ezra D."/>
            <person name="Gonzalez J."/>
            <person name="Henrissat B."/>
            <person name="Kuo A."/>
            <person name="Liang C."/>
            <person name="Lipzen A."/>
            <person name="Lutzoni F."/>
            <person name="Magnuson J."/>
            <person name="Mondo S."/>
            <person name="Nolan M."/>
            <person name="Ohm R."/>
            <person name="Pangilinan J."/>
            <person name="Park H.-J."/>
            <person name="Ramirez L."/>
            <person name="Alfaro M."/>
            <person name="Sun H."/>
            <person name="Tritt A."/>
            <person name="Yoshinaga Y."/>
            <person name="Zwiers L.-H."/>
            <person name="Turgeon B."/>
            <person name="Goodwin S."/>
            <person name="Spatafora J."/>
            <person name="Crous P."/>
            <person name="Grigoriev I."/>
        </authorList>
    </citation>
    <scope>NUCLEOTIDE SEQUENCE</scope>
    <source>
        <strain evidence="1">CBS 675.92</strain>
    </source>
</reference>
<dbReference type="EMBL" id="ML977015">
    <property type="protein sequence ID" value="KAF1951749.1"/>
    <property type="molecule type" value="Genomic_DNA"/>
</dbReference>
<gene>
    <name evidence="1" type="ORF">CC80DRAFT_192941</name>
</gene>
<evidence type="ECO:0000313" key="2">
    <source>
        <dbReference type="Proteomes" id="UP000800035"/>
    </source>
</evidence>
<proteinExistence type="predicted"/>
<organism evidence="1 2">
    <name type="scientific">Byssothecium circinans</name>
    <dbReference type="NCBI Taxonomy" id="147558"/>
    <lineage>
        <taxon>Eukaryota</taxon>
        <taxon>Fungi</taxon>
        <taxon>Dikarya</taxon>
        <taxon>Ascomycota</taxon>
        <taxon>Pezizomycotina</taxon>
        <taxon>Dothideomycetes</taxon>
        <taxon>Pleosporomycetidae</taxon>
        <taxon>Pleosporales</taxon>
        <taxon>Massarineae</taxon>
        <taxon>Massarinaceae</taxon>
        <taxon>Byssothecium</taxon>
    </lineage>
</organism>
<protein>
    <submittedName>
        <fullName evidence="1">Uncharacterized protein</fullName>
    </submittedName>
</protein>
<accession>A0A6A5TJ57</accession>
<evidence type="ECO:0000313" key="1">
    <source>
        <dbReference type="EMBL" id="KAF1951749.1"/>
    </source>
</evidence>
<dbReference type="Proteomes" id="UP000800035">
    <property type="component" value="Unassembled WGS sequence"/>
</dbReference>